<dbReference type="Proteomes" id="UP000613580">
    <property type="component" value="Unassembled WGS sequence"/>
</dbReference>
<dbReference type="EMBL" id="JACAZE010000005">
    <property type="protein sequence ID" value="KAF7316923.1"/>
    <property type="molecule type" value="Genomic_DNA"/>
</dbReference>
<feature type="chain" id="PRO_5034491729" evidence="2">
    <location>
        <begin position="24"/>
        <end position="587"/>
    </location>
</feature>
<comment type="caution">
    <text evidence="3">The sequence shown here is derived from an EMBL/GenBank/DDBJ whole genome shotgun (WGS) entry which is preliminary data.</text>
</comment>
<accession>A0A8H6WJ86</accession>
<feature type="signal peptide" evidence="2">
    <location>
        <begin position="1"/>
        <end position="23"/>
    </location>
</feature>
<dbReference type="InterPro" id="IPR038921">
    <property type="entry name" value="YOR389W-like"/>
</dbReference>
<dbReference type="OrthoDB" id="10261782at2759"/>
<keyword evidence="2" id="KW-0732">Signal</keyword>
<evidence type="ECO:0000313" key="3">
    <source>
        <dbReference type="EMBL" id="KAF7316923.1"/>
    </source>
</evidence>
<evidence type="ECO:0000256" key="2">
    <source>
        <dbReference type="SAM" id="SignalP"/>
    </source>
</evidence>
<dbReference type="PANTHER" id="PTHR35204:SF1">
    <property type="entry name" value="ENTEROTOXIN"/>
    <property type="match status" value="1"/>
</dbReference>
<proteinExistence type="predicted"/>
<name>A0A8H6WJ86_MYCCL</name>
<dbReference type="AlphaFoldDB" id="A0A8H6WJ86"/>
<organism evidence="3 4">
    <name type="scientific">Mycena chlorophos</name>
    <name type="common">Agaric fungus</name>
    <name type="synonym">Agaricus chlorophos</name>
    <dbReference type="NCBI Taxonomy" id="658473"/>
    <lineage>
        <taxon>Eukaryota</taxon>
        <taxon>Fungi</taxon>
        <taxon>Dikarya</taxon>
        <taxon>Basidiomycota</taxon>
        <taxon>Agaricomycotina</taxon>
        <taxon>Agaricomycetes</taxon>
        <taxon>Agaricomycetidae</taxon>
        <taxon>Agaricales</taxon>
        <taxon>Marasmiineae</taxon>
        <taxon>Mycenaceae</taxon>
        <taxon>Mycena</taxon>
    </lineage>
</organism>
<evidence type="ECO:0000256" key="1">
    <source>
        <dbReference type="SAM" id="MobiDB-lite"/>
    </source>
</evidence>
<evidence type="ECO:0000313" key="4">
    <source>
        <dbReference type="Proteomes" id="UP000613580"/>
    </source>
</evidence>
<gene>
    <name evidence="3" type="ORF">HMN09_00426500</name>
</gene>
<keyword evidence="4" id="KW-1185">Reference proteome</keyword>
<sequence>MRRRALGVMCVALLAGASQTAFQAPISWDLNAQPSVNATGNLVFDSISSTLTHWAHTRYRNGHNLIPGVVPVGTLLYHGRGNPDVPPARPDWVATDPEHSYIFCRGPGQTAVGCRRMLAPHFGGHATIEGMLTQNTSRYRSSYQNICLQVLYFDGSSAAKMQDGPMDTQDVVGWRKVCFTFVLGSSHLLHAKVDPSRYFDERNRIVDLCAWGKQFGVDGYVRMEMDFEIMLCDFTVGVDVVAMANLVSERSWGPGGPGRGPGRRPGEGGPAEPPHGPPSLWERGPQDAAFGAAGPVGTWGEVTYAGSWHNRYPGDRRIQLDLSALVSFYDTDLVPSLVPVRFGQERWDHRLLGISDEDIDAVMSRLESFFAAGIPHVDNSGIDWDTLFKVVVDRYADRIEIVQYILNTTTEASALTTSKRAMQQLHIMLTPYLLYSAKPKTTDNSWAAPIFKFCATSHTSYIHETPALYSRLTSSEHLLLNAVDEVNREICRVVTGMWAQGVTAGLDTVVSAPEGAEKATEEHAGGILEEWRTSLAKLVAWLDWSVWIKCRPECSFEEICYLPTWPFRREDRDSYKHPQPECIPRFE</sequence>
<feature type="region of interest" description="Disordered" evidence="1">
    <location>
        <begin position="251"/>
        <end position="286"/>
    </location>
</feature>
<dbReference type="PANTHER" id="PTHR35204">
    <property type="entry name" value="YALI0A21131P"/>
    <property type="match status" value="1"/>
</dbReference>
<reference evidence="3" key="1">
    <citation type="submission" date="2020-05" db="EMBL/GenBank/DDBJ databases">
        <title>Mycena genomes resolve the evolution of fungal bioluminescence.</title>
        <authorList>
            <person name="Tsai I.J."/>
        </authorList>
    </citation>
    <scope>NUCLEOTIDE SEQUENCE</scope>
    <source>
        <strain evidence="3">110903Hualien_Pintung</strain>
    </source>
</reference>
<protein>
    <submittedName>
        <fullName evidence="3">Uncharacterized protein</fullName>
    </submittedName>
</protein>